<keyword evidence="3" id="KW-1185">Reference proteome</keyword>
<evidence type="ECO:0000313" key="2">
    <source>
        <dbReference type="EMBL" id="GBP16530.1"/>
    </source>
</evidence>
<dbReference type="EMBL" id="BGZK01000080">
    <property type="protein sequence ID" value="GBP16530.1"/>
    <property type="molecule type" value="Genomic_DNA"/>
</dbReference>
<proteinExistence type="predicted"/>
<comment type="caution">
    <text evidence="2">The sequence shown here is derived from an EMBL/GenBank/DDBJ whole genome shotgun (WGS) entry which is preliminary data.</text>
</comment>
<evidence type="ECO:0000313" key="3">
    <source>
        <dbReference type="Proteomes" id="UP000299102"/>
    </source>
</evidence>
<dbReference type="AlphaFoldDB" id="A0A4C1TRB5"/>
<reference evidence="2 3" key="1">
    <citation type="journal article" date="2019" name="Commun. Biol.">
        <title>The bagworm genome reveals a unique fibroin gene that provides high tensile strength.</title>
        <authorList>
            <person name="Kono N."/>
            <person name="Nakamura H."/>
            <person name="Ohtoshi R."/>
            <person name="Tomita M."/>
            <person name="Numata K."/>
            <person name="Arakawa K."/>
        </authorList>
    </citation>
    <scope>NUCLEOTIDE SEQUENCE [LARGE SCALE GENOMIC DNA]</scope>
</reference>
<feature type="region of interest" description="Disordered" evidence="1">
    <location>
        <begin position="15"/>
        <end position="39"/>
    </location>
</feature>
<accession>A0A4C1TRB5</accession>
<feature type="compositionally biased region" description="Polar residues" evidence="1">
    <location>
        <begin position="18"/>
        <end position="33"/>
    </location>
</feature>
<dbReference type="Proteomes" id="UP000299102">
    <property type="component" value="Unassembled WGS sequence"/>
</dbReference>
<organism evidence="2 3">
    <name type="scientific">Eumeta variegata</name>
    <name type="common">Bagworm moth</name>
    <name type="synonym">Eumeta japonica</name>
    <dbReference type="NCBI Taxonomy" id="151549"/>
    <lineage>
        <taxon>Eukaryota</taxon>
        <taxon>Metazoa</taxon>
        <taxon>Ecdysozoa</taxon>
        <taxon>Arthropoda</taxon>
        <taxon>Hexapoda</taxon>
        <taxon>Insecta</taxon>
        <taxon>Pterygota</taxon>
        <taxon>Neoptera</taxon>
        <taxon>Endopterygota</taxon>
        <taxon>Lepidoptera</taxon>
        <taxon>Glossata</taxon>
        <taxon>Ditrysia</taxon>
        <taxon>Tineoidea</taxon>
        <taxon>Psychidae</taxon>
        <taxon>Oiketicinae</taxon>
        <taxon>Eumeta</taxon>
    </lineage>
</organism>
<protein>
    <submittedName>
        <fullName evidence="2">Uncharacterized protein</fullName>
    </submittedName>
</protein>
<name>A0A4C1TRB5_EUMVA</name>
<sequence length="94" mass="10615">MFRLAKSGIVVSVRRKCQGQQSRKSTNHQTNGGLRSMKGLPLRKRLANVALVILKRKRALTKRHVTLHYEGTKNVSVDASLISVTKAGRRHRTR</sequence>
<gene>
    <name evidence="2" type="ORF">EVAR_19331_1</name>
</gene>
<evidence type="ECO:0000256" key="1">
    <source>
        <dbReference type="SAM" id="MobiDB-lite"/>
    </source>
</evidence>